<evidence type="ECO:0000256" key="2">
    <source>
        <dbReference type="ARBA" id="ARBA00022833"/>
    </source>
</evidence>
<dbReference type="STRING" id="280332.CQ12_02020"/>
<proteinExistence type="predicted"/>
<dbReference type="InterPro" id="IPR002125">
    <property type="entry name" value="CMP_dCMP_dom"/>
</dbReference>
<dbReference type="EMBL" id="LLXZ01000191">
    <property type="protein sequence ID" value="KRQ97474.1"/>
    <property type="molecule type" value="Genomic_DNA"/>
</dbReference>
<dbReference type="Pfam" id="PF00383">
    <property type="entry name" value="dCMP_cyt_deam_1"/>
    <property type="match status" value="1"/>
</dbReference>
<dbReference type="GO" id="GO:0016787">
    <property type="term" value="F:hydrolase activity"/>
    <property type="evidence" value="ECO:0007669"/>
    <property type="project" value="InterPro"/>
</dbReference>
<evidence type="ECO:0000259" key="3">
    <source>
        <dbReference type="PROSITE" id="PS51747"/>
    </source>
</evidence>
<dbReference type="InterPro" id="IPR016193">
    <property type="entry name" value="Cytidine_deaminase-like"/>
</dbReference>
<evidence type="ECO:0000313" key="5">
    <source>
        <dbReference type="Proteomes" id="UP000050863"/>
    </source>
</evidence>
<dbReference type="PROSITE" id="PS51747">
    <property type="entry name" value="CYT_DCMP_DEAMINASES_2"/>
    <property type="match status" value="1"/>
</dbReference>
<keyword evidence="5" id="KW-1185">Reference proteome</keyword>
<protein>
    <recommendedName>
        <fullName evidence="3">CMP/dCMP-type deaminase domain-containing protein</fullName>
    </recommendedName>
</protein>
<accession>A0A0R3KWJ5</accession>
<dbReference type="OrthoDB" id="9802676at2"/>
<organism evidence="4 5">
    <name type="scientific">Bradyrhizobium jicamae</name>
    <dbReference type="NCBI Taxonomy" id="280332"/>
    <lineage>
        <taxon>Bacteria</taxon>
        <taxon>Pseudomonadati</taxon>
        <taxon>Pseudomonadota</taxon>
        <taxon>Alphaproteobacteria</taxon>
        <taxon>Hyphomicrobiales</taxon>
        <taxon>Nitrobacteraceae</taxon>
        <taxon>Bradyrhizobium</taxon>
    </lineage>
</organism>
<keyword evidence="1" id="KW-0479">Metal-binding</keyword>
<dbReference type="RefSeq" id="WP_057839452.1">
    <property type="nucleotide sequence ID" value="NZ_LLXZ01000191.1"/>
</dbReference>
<evidence type="ECO:0000256" key="1">
    <source>
        <dbReference type="ARBA" id="ARBA00022723"/>
    </source>
</evidence>
<dbReference type="InterPro" id="IPR016192">
    <property type="entry name" value="APOBEC/CMP_deaminase_Zn-bd"/>
</dbReference>
<dbReference type="PROSITE" id="PS00903">
    <property type="entry name" value="CYT_DCMP_DEAMINASES_1"/>
    <property type="match status" value="1"/>
</dbReference>
<gene>
    <name evidence="4" type="ORF">CQ12_02020</name>
</gene>
<dbReference type="SUPFAM" id="SSF53927">
    <property type="entry name" value="Cytidine deaminase-like"/>
    <property type="match status" value="1"/>
</dbReference>
<dbReference type="AlphaFoldDB" id="A0A0R3KWJ5"/>
<dbReference type="PANTHER" id="PTHR11079">
    <property type="entry name" value="CYTOSINE DEAMINASE FAMILY MEMBER"/>
    <property type="match status" value="1"/>
</dbReference>
<dbReference type="GO" id="GO:0008270">
    <property type="term" value="F:zinc ion binding"/>
    <property type="evidence" value="ECO:0007669"/>
    <property type="project" value="InterPro"/>
</dbReference>
<dbReference type="Proteomes" id="UP000050863">
    <property type="component" value="Unassembled WGS sequence"/>
</dbReference>
<name>A0A0R3KWJ5_9BRAD</name>
<dbReference type="PANTHER" id="PTHR11079:SF162">
    <property type="entry name" value="RIBOFLAVIN BIOSYNTHESIS PROTEIN PYRD, CHLOROPLASTIC"/>
    <property type="match status" value="1"/>
</dbReference>
<feature type="domain" description="CMP/dCMP-type deaminase" evidence="3">
    <location>
        <begin position="4"/>
        <end position="115"/>
    </location>
</feature>
<sequence>MPNDLDLRMMARCIELSRASIAAGELPFGCVICHDEEIVSEATNRVVRDGDVTRHAEMVAMSEAQRVLGTKRLSRCTLYTNVEPCAMCCYCIRETRMRKVVYAIRSPIMGGHSKWKVLQDEEISGVIPEVFGRVPEITGAVMREEAEAVWRDWHPMIWRIITFRGCFGGVAQAAAEVPRREGFFRRLTLLHR</sequence>
<evidence type="ECO:0000313" key="4">
    <source>
        <dbReference type="EMBL" id="KRQ97474.1"/>
    </source>
</evidence>
<dbReference type="Gene3D" id="3.40.140.10">
    <property type="entry name" value="Cytidine Deaminase, domain 2"/>
    <property type="match status" value="1"/>
</dbReference>
<dbReference type="CDD" id="cd01285">
    <property type="entry name" value="nucleoside_deaminase"/>
    <property type="match status" value="1"/>
</dbReference>
<comment type="caution">
    <text evidence="4">The sequence shown here is derived from an EMBL/GenBank/DDBJ whole genome shotgun (WGS) entry which is preliminary data.</text>
</comment>
<reference evidence="4 5" key="1">
    <citation type="submission" date="2014-03" db="EMBL/GenBank/DDBJ databases">
        <title>Bradyrhizobium valentinum sp. nov., isolated from effective nodules of Lupinus mariae-josephae, a lupine endemic of basic-lime soils in Eastern Spain.</title>
        <authorList>
            <person name="Duran D."/>
            <person name="Rey L."/>
            <person name="Navarro A."/>
            <person name="Busquets A."/>
            <person name="Imperial J."/>
            <person name="Ruiz-Argueso T."/>
        </authorList>
    </citation>
    <scope>NUCLEOTIDE SEQUENCE [LARGE SCALE GENOMIC DNA]</scope>
    <source>
        <strain evidence="4 5">PAC68</strain>
    </source>
</reference>
<keyword evidence="2" id="KW-0862">Zinc</keyword>